<evidence type="ECO:0000256" key="2">
    <source>
        <dbReference type="ARBA" id="ARBA00005896"/>
    </source>
</evidence>
<keyword evidence="5" id="KW-0560">Oxidoreductase</keyword>
<feature type="domain" description="TauD/TfdA-like" evidence="7">
    <location>
        <begin position="4"/>
        <end position="270"/>
    </location>
</feature>
<evidence type="ECO:0000256" key="6">
    <source>
        <dbReference type="ARBA" id="ARBA00023004"/>
    </source>
</evidence>
<proteinExistence type="inferred from homology"/>
<dbReference type="EMBL" id="JOPB01000006">
    <property type="protein sequence ID" value="OUI78542.1"/>
    <property type="molecule type" value="Genomic_DNA"/>
</dbReference>
<evidence type="ECO:0000256" key="5">
    <source>
        <dbReference type="ARBA" id="ARBA00023002"/>
    </source>
</evidence>
<evidence type="ECO:0000313" key="8">
    <source>
        <dbReference type="EMBL" id="OUI78542.1"/>
    </source>
</evidence>
<dbReference type="Proteomes" id="UP000194946">
    <property type="component" value="Unassembled WGS sequence"/>
</dbReference>
<dbReference type="InterPro" id="IPR042098">
    <property type="entry name" value="TauD-like_sf"/>
</dbReference>
<dbReference type="FunFam" id="3.60.130.10:FF:000002">
    <property type="entry name" value="Alpha-ketoglutarate-dependent taurine dioxygenase"/>
    <property type="match status" value="1"/>
</dbReference>
<dbReference type="PANTHER" id="PTHR30468">
    <property type="entry name" value="ALPHA-KETOGLUTARATE-DEPENDENT SULFONATE DIOXYGENASE"/>
    <property type="match status" value="1"/>
</dbReference>
<comment type="cofactor">
    <cofactor evidence="1">
        <name>Fe(2+)</name>
        <dbReference type="ChEBI" id="CHEBI:29033"/>
    </cofactor>
</comment>
<organism evidence="8 9">
    <name type="scientific">Commensalibacter intestini</name>
    <dbReference type="NCBI Taxonomy" id="479936"/>
    <lineage>
        <taxon>Bacteria</taxon>
        <taxon>Pseudomonadati</taxon>
        <taxon>Pseudomonadota</taxon>
        <taxon>Alphaproteobacteria</taxon>
        <taxon>Acetobacterales</taxon>
        <taxon>Acetobacteraceae</taxon>
    </lineage>
</organism>
<dbReference type="NCBIfam" id="NF007104">
    <property type="entry name" value="PRK09553.1"/>
    <property type="match status" value="1"/>
</dbReference>
<keyword evidence="4 8" id="KW-0223">Dioxygenase</keyword>
<dbReference type="AlphaFoldDB" id="A0A251ZV57"/>
<evidence type="ECO:0000313" key="9">
    <source>
        <dbReference type="Proteomes" id="UP000194946"/>
    </source>
</evidence>
<dbReference type="GO" id="GO:0006790">
    <property type="term" value="P:sulfur compound metabolic process"/>
    <property type="evidence" value="ECO:0007669"/>
    <property type="project" value="TreeGrafter"/>
</dbReference>
<sequence>MSATQPLTPAVGALINHIDLSLPLSTKDKAFIEEALLNHKVVFFRNQNISPQQQVDFASNFGNLHIHPIYPHVPNHPELIVLDTQLNDLRDNALWHSDVSFSKNPPYGAVLQAKKVPEYGGDTFWSNVEKAYDELSPALQSFLETLTATHDFSKSFPTSRFGETDENLDKLERTKRENPPITHPVIRTIPETGKKVLYVNEGFTTRINELSEKESQLLLDYLFQHITKPEFTIRWHWQAGDIAFWDNRTTQHYAVYDYDKSVHRIMNRATILK</sequence>
<dbReference type="RefSeq" id="WP_086632257.1">
    <property type="nucleotide sequence ID" value="NZ_JOPB01000006.1"/>
</dbReference>
<comment type="caution">
    <text evidence="8">The sequence shown here is derived from an EMBL/GenBank/DDBJ whole genome shotgun (WGS) entry which is preliminary data.</text>
</comment>
<reference evidence="9" key="1">
    <citation type="submission" date="2014-06" db="EMBL/GenBank/DDBJ databases">
        <authorList>
            <person name="Winans N.J."/>
            <person name="Newell P.D."/>
            <person name="Douglas A.E."/>
        </authorList>
    </citation>
    <scope>NUCLEOTIDE SEQUENCE [LARGE SCALE GENOMIC DNA]</scope>
    <source>
        <strain evidence="9">DmL_052</strain>
    </source>
</reference>
<dbReference type="InterPro" id="IPR051323">
    <property type="entry name" value="AtsK-like"/>
</dbReference>
<dbReference type="SUPFAM" id="SSF51197">
    <property type="entry name" value="Clavaminate synthase-like"/>
    <property type="match status" value="1"/>
</dbReference>
<dbReference type="Pfam" id="PF02668">
    <property type="entry name" value="TauD"/>
    <property type="match status" value="1"/>
</dbReference>
<dbReference type="Gene3D" id="3.60.130.10">
    <property type="entry name" value="Clavaminate synthase-like"/>
    <property type="match status" value="1"/>
</dbReference>
<evidence type="ECO:0000259" key="7">
    <source>
        <dbReference type="Pfam" id="PF02668"/>
    </source>
</evidence>
<keyword evidence="9" id="KW-1185">Reference proteome</keyword>
<evidence type="ECO:0000256" key="4">
    <source>
        <dbReference type="ARBA" id="ARBA00022964"/>
    </source>
</evidence>
<evidence type="ECO:0000256" key="1">
    <source>
        <dbReference type="ARBA" id="ARBA00001954"/>
    </source>
</evidence>
<dbReference type="PANTHER" id="PTHR30468:SF1">
    <property type="entry name" value="ALPHA-KETOGLUTARATE-DEPENDENT SULFONATE DIOXYGENASE"/>
    <property type="match status" value="1"/>
</dbReference>
<evidence type="ECO:0000256" key="3">
    <source>
        <dbReference type="ARBA" id="ARBA00022723"/>
    </source>
</evidence>
<name>A0A251ZV57_9PROT</name>
<dbReference type="GO" id="GO:0005737">
    <property type="term" value="C:cytoplasm"/>
    <property type="evidence" value="ECO:0007669"/>
    <property type="project" value="TreeGrafter"/>
</dbReference>
<gene>
    <name evidence="8" type="ORF">HK18_08535</name>
</gene>
<dbReference type="GO" id="GO:0046872">
    <property type="term" value="F:metal ion binding"/>
    <property type="evidence" value="ECO:0007669"/>
    <property type="project" value="UniProtKB-KW"/>
</dbReference>
<accession>A0A251ZV57</accession>
<dbReference type="GO" id="GO:0000908">
    <property type="term" value="F:taurine dioxygenase activity"/>
    <property type="evidence" value="ECO:0007669"/>
    <property type="project" value="TreeGrafter"/>
</dbReference>
<comment type="similarity">
    <text evidence="2">Belongs to the TfdA dioxygenase family.</text>
</comment>
<protein>
    <submittedName>
        <fullName evidence="8">Taurine dioxygenase</fullName>
    </submittedName>
</protein>
<keyword evidence="6" id="KW-0408">Iron</keyword>
<keyword evidence="3" id="KW-0479">Metal-binding</keyword>
<dbReference type="InterPro" id="IPR003819">
    <property type="entry name" value="TauD/TfdA-like"/>
</dbReference>